<dbReference type="Pfam" id="PF13414">
    <property type="entry name" value="TPR_11"/>
    <property type="match status" value="1"/>
</dbReference>
<feature type="transmembrane region" description="Helical" evidence="3">
    <location>
        <begin position="520"/>
        <end position="541"/>
    </location>
</feature>
<feature type="repeat" description="TPR" evidence="1">
    <location>
        <begin position="57"/>
        <end position="90"/>
    </location>
</feature>
<comment type="caution">
    <text evidence="4">The sequence shown here is derived from an EMBL/GenBank/DDBJ whole genome shotgun (WGS) entry which is preliminary data.</text>
</comment>
<name>A0A0R0M1I2_9MICR</name>
<dbReference type="PANTHER" id="PTHR23082">
    <property type="entry name" value="TRANSCRIPTION INITIATION FACTOR IIIC TFIIIC , POLYPEPTIDE 3-RELATED"/>
    <property type="match status" value="1"/>
</dbReference>
<dbReference type="PANTHER" id="PTHR23082:SF0">
    <property type="entry name" value="GENERAL TRANSCRIPTION FACTOR 3C POLYPEPTIDE 3"/>
    <property type="match status" value="1"/>
</dbReference>
<feature type="region of interest" description="Disordered" evidence="2">
    <location>
        <begin position="782"/>
        <end position="802"/>
    </location>
</feature>
<protein>
    <submittedName>
        <fullName evidence="4">RNA polymerase III transcription factor TFIIIC</fullName>
    </submittedName>
</protein>
<accession>A0A0R0M1I2</accession>
<proteinExistence type="predicted"/>
<dbReference type="OrthoDB" id="9991317at2759"/>
<feature type="compositionally biased region" description="Basic and acidic residues" evidence="2">
    <location>
        <begin position="701"/>
        <end position="722"/>
    </location>
</feature>
<dbReference type="InterPro" id="IPR039340">
    <property type="entry name" value="Tfc4/TFIIIC-102/Sfc4"/>
</dbReference>
<gene>
    <name evidence="4" type="ORF">M153_2100010554</name>
</gene>
<keyword evidence="3" id="KW-1133">Transmembrane helix</keyword>
<reference evidence="4 5" key="1">
    <citation type="submission" date="2015-07" db="EMBL/GenBank/DDBJ databases">
        <title>The genome of Pseudoloma neurophilia, a relevant intracellular parasite of the zebrafish.</title>
        <authorList>
            <person name="Ndikumana S."/>
            <person name="Pelin A."/>
            <person name="Sanders J."/>
            <person name="Corradi N."/>
        </authorList>
    </citation>
    <scope>NUCLEOTIDE SEQUENCE [LARGE SCALE GENOMIC DNA]</scope>
    <source>
        <strain evidence="4 5">MK1</strain>
    </source>
</reference>
<dbReference type="Proteomes" id="UP000051530">
    <property type="component" value="Unassembled WGS sequence"/>
</dbReference>
<keyword evidence="1" id="KW-0802">TPR repeat</keyword>
<evidence type="ECO:0000313" key="5">
    <source>
        <dbReference type="Proteomes" id="UP000051530"/>
    </source>
</evidence>
<dbReference type="GO" id="GO:0000127">
    <property type="term" value="C:transcription factor TFIIIC complex"/>
    <property type="evidence" value="ECO:0007669"/>
    <property type="project" value="TreeGrafter"/>
</dbReference>
<evidence type="ECO:0000256" key="1">
    <source>
        <dbReference type="PROSITE-ProRule" id="PRU00339"/>
    </source>
</evidence>
<keyword evidence="5" id="KW-1185">Reference proteome</keyword>
<dbReference type="InterPro" id="IPR019734">
    <property type="entry name" value="TPR_rpt"/>
</dbReference>
<evidence type="ECO:0000313" key="4">
    <source>
        <dbReference type="EMBL" id="KRH95192.1"/>
    </source>
</evidence>
<dbReference type="InterPro" id="IPR011990">
    <property type="entry name" value="TPR-like_helical_dom_sf"/>
</dbReference>
<evidence type="ECO:0000256" key="2">
    <source>
        <dbReference type="SAM" id="MobiDB-lite"/>
    </source>
</evidence>
<dbReference type="AlphaFoldDB" id="A0A0R0M1I2"/>
<dbReference type="SMART" id="SM00028">
    <property type="entry name" value="TPR"/>
    <property type="match status" value="3"/>
</dbReference>
<feature type="transmembrane region" description="Helical" evidence="3">
    <location>
        <begin position="553"/>
        <end position="570"/>
    </location>
</feature>
<dbReference type="Gene3D" id="1.25.40.10">
    <property type="entry name" value="Tetratricopeptide repeat domain"/>
    <property type="match status" value="1"/>
</dbReference>
<sequence>MKEFFKKKSKSKRTPAFFYKGRTGELLTEGNSDYVAGRLDDAIEKFKQVIQLTPTCHQAYYSIGLIYEEKSDFVRAYEFFKLCFNLKRNNQNLLEKLYSYGLELDKKEEALSWLEKIQDPVRLDEKINLAHELGLKDKEDEFLIEKNDTFTDDFILNLSVKNLQKAIFKTLKSFVINFNRNYEKDSRQNDNSGTENQILLEKSDSFIEQEENRVNFYDEILNRLYEGEFYDLLVDIFIKLKVTNLNIRSKLIFAIAKEQAKSCIIGNDLISNLKYNYLFRDLFFKLSEFRPDILEYLITVDDIEVQKDALKRFAEQAIPCQQHNEHHKCNLFYYLEYLKRAPDDNQIRLIVHSIYHEIGDFENAKLYSDLRNTSFPSLESAVQFFKKVKDKTELRFSQKDCYEIQKIYHMCLNMHANFTFLSSEENEMLHNLMSLLLNDFFTNLYIFSTNLPKFQSFFSKKEARKDPNKIILQSLHGLHPFEWFEVVKINFYFGLNSNQPNCLEILYRSLRASIFRENGYFYTLAFMLIKYAVFTNNFIYLNKTVQKLQLINPSIYNLYHFLLNFFIGYYNKNSFRRIYVNLRKFYLRIFEKTGKIGDDFVFLSTFLPCFIFPETLDKIDKIYKEVQLGRKETILLAIIFLNNARSRRISNRNYFVKRGLDLLKSLLPENTEVAVSNDFDGKRANQKTEICSDREKIKEKSVINSESKDKSEIRSELKDQSEYKSLNSESKDKSEYKSLNSESKDKSEYKSLNSKLKDQSEYKTEMDSKLKDQSEYKTEIKSELKDKSEIKSEHKDKTSKIESKSEITNVHYNLARAYQHFGLNGFAELYYRKCFNTEYEHFAKFNLVLIYKKNGSYNLIEQLFLNDKLTS</sequence>
<evidence type="ECO:0000256" key="3">
    <source>
        <dbReference type="SAM" id="Phobius"/>
    </source>
</evidence>
<dbReference type="VEuPathDB" id="MicrosporidiaDB:M153_2100010554"/>
<feature type="region of interest" description="Disordered" evidence="2">
    <location>
        <begin position="701"/>
        <end position="769"/>
    </location>
</feature>
<dbReference type="GO" id="GO:0006383">
    <property type="term" value="P:transcription by RNA polymerase III"/>
    <property type="evidence" value="ECO:0007669"/>
    <property type="project" value="InterPro"/>
</dbReference>
<dbReference type="SUPFAM" id="SSF48452">
    <property type="entry name" value="TPR-like"/>
    <property type="match status" value="1"/>
</dbReference>
<keyword evidence="3" id="KW-0812">Transmembrane</keyword>
<organism evidence="4 5">
    <name type="scientific">Pseudoloma neurophilia</name>
    <dbReference type="NCBI Taxonomy" id="146866"/>
    <lineage>
        <taxon>Eukaryota</taxon>
        <taxon>Fungi</taxon>
        <taxon>Fungi incertae sedis</taxon>
        <taxon>Microsporidia</taxon>
        <taxon>Pseudoloma</taxon>
    </lineage>
</organism>
<dbReference type="PROSITE" id="PS50005">
    <property type="entry name" value="TPR"/>
    <property type="match status" value="1"/>
</dbReference>
<keyword evidence="3" id="KW-0472">Membrane</keyword>
<dbReference type="EMBL" id="LGUB01000003">
    <property type="protein sequence ID" value="KRH95192.1"/>
    <property type="molecule type" value="Genomic_DNA"/>
</dbReference>
<feature type="compositionally biased region" description="Basic and acidic residues" evidence="2">
    <location>
        <begin position="729"/>
        <end position="769"/>
    </location>
</feature>